<protein>
    <submittedName>
        <fullName evidence="1">Uncharacterized protein</fullName>
    </submittedName>
</protein>
<keyword evidence="2" id="KW-1185">Reference proteome</keyword>
<name>A0A7K1GF01_9FLAO</name>
<organism evidence="1 2">
    <name type="scientific">Winogradskyella ouciana</name>
    <dbReference type="NCBI Taxonomy" id="2608631"/>
    <lineage>
        <taxon>Bacteria</taxon>
        <taxon>Pseudomonadati</taxon>
        <taxon>Bacteroidota</taxon>
        <taxon>Flavobacteriia</taxon>
        <taxon>Flavobacteriales</taxon>
        <taxon>Flavobacteriaceae</taxon>
        <taxon>Winogradskyella</taxon>
    </lineage>
</organism>
<accession>A0A7K1GF01</accession>
<evidence type="ECO:0000313" key="1">
    <source>
        <dbReference type="EMBL" id="MTE27877.1"/>
    </source>
</evidence>
<reference evidence="1 2" key="1">
    <citation type="submission" date="2019-11" db="EMBL/GenBank/DDBJ databases">
        <title>Winogradskyella ouciana sp. nov., isolated from the hadal seawater of the Mariana Trench.</title>
        <authorList>
            <person name="Liu R."/>
        </authorList>
    </citation>
    <scope>NUCLEOTIDE SEQUENCE [LARGE SCALE GENOMIC DNA]</scope>
    <source>
        <strain evidence="1 2">ZXX205</strain>
    </source>
</reference>
<evidence type="ECO:0000313" key="2">
    <source>
        <dbReference type="Proteomes" id="UP000447545"/>
    </source>
</evidence>
<dbReference type="Proteomes" id="UP000447545">
    <property type="component" value="Unassembled WGS sequence"/>
</dbReference>
<dbReference type="AlphaFoldDB" id="A0A7K1GF01"/>
<proteinExistence type="predicted"/>
<sequence length="345" mass="39193">MQLKTSLLVALVLSAIGLVSWELYWRSQGYEPTLDDNKHLWAVERDKVNSLTENDVVLTGSSRVLFDIQLDEFEKVTGIRPIQLASAGSSPLPIFHDIVENTDFNGTVIVGVTPPLFFSTTFPQAGPWRRPQLRVDHYHKRTYANRVNHWLSIPLQENLVMMSGHEEEADENIDLKGLLRRIKLAERTGKPQYPPFFEFGTIDSDRNTRMTERTATDTAFANVITNAWKFIITSDGPPPDVEGTTKFFAADAKKFMERGGNLILVRPPSSGMFKGGESKFFPRDKLYDELVKITGAKSYHYEDYDELKDMVCPEWSHLSAEDADIYTRVLAQEMIKDNALTKPTN</sequence>
<dbReference type="RefSeq" id="WP_155089898.1">
    <property type="nucleotide sequence ID" value="NZ_WJYA01000008.1"/>
</dbReference>
<comment type="caution">
    <text evidence="1">The sequence shown here is derived from an EMBL/GenBank/DDBJ whole genome shotgun (WGS) entry which is preliminary data.</text>
</comment>
<gene>
    <name evidence="1" type="ORF">F1003_13125</name>
</gene>
<dbReference type="EMBL" id="WJYA01000008">
    <property type="protein sequence ID" value="MTE27877.1"/>
    <property type="molecule type" value="Genomic_DNA"/>
</dbReference>